<keyword evidence="10" id="KW-0915">Sodium</keyword>
<keyword evidence="6 10" id="KW-0407">Ion channel</keyword>
<dbReference type="EMBL" id="JGYX01000007">
    <property type="protein sequence ID" value="KFI59874.1"/>
    <property type="molecule type" value="Genomic_DNA"/>
</dbReference>
<dbReference type="PANTHER" id="PTHR28259:SF1">
    <property type="entry name" value="FLUORIDE EXPORT PROTEIN 1-RELATED"/>
    <property type="match status" value="1"/>
</dbReference>
<evidence type="ECO:0000256" key="7">
    <source>
        <dbReference type="ARBA" id="ARBA00035120"/>
    </source>
</evidence>
<keyword evidence="10" id="KW-0813">Transport</keyword>
<keyword evidence="13" id="KW-1185">Reference proteome</keyword>
<evidence type="ECO:0000256" key="6">
    <source>
        <dbReference type="ARBA" id="ARBA00023303"/>
    </source>
</evidence>
<keyword evidence="10" id="KW-0479">Metal-binding</keyword>
<dbReference type="Pfam" id="PF02537">
    <property type="entry name" value="CRCB"/>
    <property type="match status" value="1"/>
</dbReference>
<feature type="transmembrane region" description="Helical" evidence="10">
    <location>
        <begin position="76"/>
        <end position="96"/>
    </location>
</feature>
<feature type="region of interest" description="Disordered" evidence="11">
    <location>
        <begin position="12"/>
        <end position="52"/>
    </location>
</feature>
<gene>
    <name evidence="10" type="primary">fluC</name>
    <name evidence="10" type="synonym">crcB</name>
    <name evidence="12" type="ORF">BIGA_1542</name>
</gene>
<evidence type="ECO:0000256" key="11">
    <source>
        <dbReference type="SAM" id="MobiDB-lite"/>
    </source>
</evidence>
<feature type="region of interest" description="Disordered" evidence="11">
    <location>
        <begin position="261"/>
        <end position="304"/>
    </location>
</feature>
<dbReference type="eggNOG" id="COG0239">
    <property type="taxonomic scope" value="Bacteria"/>
</dbReference>
<comment type="caution">
    <text evidence="12">The sequence shown here is derived from an EMBL/GenBank/DDBJ whole genome shotgun (WGS) entry which is preliminary data.</text>
</comment>
<feature type="transmembrane region" description="Helical" evidence="10">
    <location>
        <begin position="180"/>
        <end position="201"/>
    </location>
</feature>
<dbReference type="GO" id="GO:0005886">
    <property type="term" value="C:plasma membrane"/>
    <property type="evidence" value="ECO:0007669"/>
    <property type="project" value="UniProtKB-SubCell"/>
</dbReference>
<evidence type="ECO:0000256" key="8">
    <source>
        <dbReference type="ARBA" id="ARBA00035585"/>
    </source>
</evidence>
<proteinExistence type="inferred from homology"/>
<keyword evidence="5 10" id="KW-0472">Membrane</keyword>
<feature type="binding site" evidence="10">
    <location>
        <position position="158"/>
    </location>
    <ligand>
        <name>Na(+)</name>
        <dbReference type="ChEBI" id="CHEBI:29101"/>
        <note>structural</note>
    </ligand>
</feature>
<comment type="similarity">
    <text evidence="7 10">Belongs to the fluoride channel Fluc/FEX (TC 1.A.43) family.</text>
</comment>
<feature type="binding site" evidence="10">
    <location>
        <position position="161"/>
    </location>
    <ligand>
        <name>Na(+)</name>
        <dbReference type="ChEBI" id="CHEBI:29101"/>
        <note>structural</note>
    </ligand>
</feature>
<comment type="subcellular location">
    <subcellularLocation>
        <location evidence="1 10">Cell membrane</location>
        <topology evidence="1 10">Multi-pass membrane protein</topology>
    </subcellularLocation>
</comment>
<feature type="transmembrane region" description="Helical" evidence="10">
    <location>
        <begin position="108"/>
        <end position="130"/>
    </location>
</feature>
<dbReference type="PANTHER" id="PTHR28259">
    <property type="entry name" value="FLUORIDE EXPORT PROTEIN 1-RELATED"/>
    <property type="match status" value="1"/>
</dbReference>
<dbReference type="InterPro" id="IPR003691">
    <property type="entry name" value="FluC"/>
</dbReference>
<feature type="compositionally biased region" description="Low complexity" evidence="11">
    <location>
        <begin position="274"/>
        <end position="283"/>
    </location>
</feature>
<evidence type="ECO:0000256" key="3">
    <source>
        <dbReference type="ARBA" id="ARBA00022692"/>
    </source>
</evidence>
<evidence type="ECO:0000313" key="12">
    <source>
        <dbReference type="EMBL" id="KFI59874.1"/>
    </source>
</evidence>
<keyword evidence="2 10" id="KW-1003">Cell membrane</keyword>
<evidence type="ECO:0000256" key="4">
    <source>
        <dbReference type="ARBA" id="ARBA00022989"/>
    </source>
</evidence>
<evidence type="ECO:0000256" key="10">
    <source>
        <dbReference type="HAMAP-Rule" id="MF_00454"/>
    </source>
</evidence>
<dbReference type="OrthoDB" id="3240363at2"/>
<sequence length="304" mass="31056">MAGYGQRDAVRNGRMTVVHDAPSSVSSSGSDASASIRGGSAGVPDASTPAADSVPPQIPLAPIKAFQPRFNPLADAMIYLVVFVGGCVGTAMRYGLSVVVPQAESGAIASSFHVATFVANMAACFIYAALTTYVSQASWIRRRIRQLTSRGVGMGMCGGFSTLSAMVIEELASLRQGYVVGFAIYMLVSFAGGLAVAWYGTRLGLAACAKRQAKLVAAAFSPQPGGRHAMPAAMVTAVENAPIVVDAPVVVPVPDAAGAAAGKAADAADEDESIPSVSSSVIEPKPDTAEIPMVSDPFTGEVRG</sequence>
<feature type="transmembrane region" description="Helical" evidence="10">
    <location>
        <begin position="151"/>
        <end position="168"/>
    </location>
</feature>
<comment type="activity regulation">
    <text evidence="10">Na(+) is not transported, but it plays an essential structural role and its presence is essential for fluoride channel function.</text>
</comment>
<name>A0A087AM74_9BIFI</name>
<organism evidence="12 13">
    <name type="scientific">Bifidobacterium pullorum subsp. gallinarum</name>
    <dbReference type="NCBI Taxonomy" id="78344"/>
    <lineage>
        <taxon>Bacteria</taxon>
        <taxon>Bacillati</taxon>
        <taxon>Actinomycetota</taxon>
        <taxon>Actinomycetes</taxon>
        <taxon>Bifidobacteriales</taxon>
        <taxon>Bifidobacteriaceae</taxon>
        <taxon>Bifidobacterium</taxon>
    </lineage>
</organism>
<evidence type="ECO:0000256" key="5">
    <source>
        <dbReference type="ARBA" id="ARBA00023136"/>
    </source>
</evidence>
<dbReference type="Proteomes" id="UP000029046">
    <property type="component" value="Unassembled WGS sequence"/>
</dbReference>
<keyword evidence="10" id="KW-0406">Ion transport</keyword>
<dbReference type="GO" id="GO:0140114">
    <property type="term" value="P:cellular detoxification of fluoride"/>
    <property type="evidence" value="ECO:0007669"/>
    <property type="project" value="UniProtKB-UniRule"/>
</dbReference>
<evidence type="ECO:0000256" key="2">
    <source>
        <dbReference type="ARBA" id="ARBA00022475"/>
    </source>
</evidence>
<reference evidence="12 13" key="1">
    <citation type="submission" date="2014-03" db="EMBL/GenBank/DDBJ databases">
        <title>Genomics of Bifidobacteria.</title>
        <authorList>
            <person name="Ventura M."/>
            <person name="Milani C."/>
            <person name="Lugli G.A."/>
        </authorList>
    </citation>
    <scope>NUCLEOTIDE SEQUENCE [LARGE SCALE GENOMIC DNA]</scope>
    <source>
        <strain evidence="12 13">LMG 11586</strain>
    </source>
</reference>
<dbReference type="AlphaFoldDB" id="A0A087AM74"/>
<evidence type="ECO:0000256" key="1">
    <source>
        <dbReference type="ARBA" id="ARBA00004651"/>
    </source>
</evidence>
<evidence type="ECO:0000313" key="13">
    <source>
        <dbReference type="Proteomes" id="UP000029046"/>
    </source>
</evidence>
<dbReference type="HAMAP" id="MF_00454">
    <property type="entry name" value="FluC"/>
    <property type="match status" value="1"/>
</dbReference>
<comment type="function">
    <text evidence="9 10">Fluoride-specific ion channel. Important for reducing fluoride concentration in the cell, thus reducing its toxicity.</text>
</comment>
<dbReference type="GO" id="GO:0046872">
    <property type="term" value="F:metal ion binding"/>
    <property type="evidence" value="ECO:0007669"/>
    <property type="project" value="UniProtKB-KW"/>
</dbReference>
<keyword evidence="3 10" id="KW-0812">Transmembrane</keyword>
<comment type="catalytic activity">
    <reaction evidence="8">
        <text>fluoride(in) = fluoride(out)</text>
        <dbReference type="Rhea" id="RHEA:76159"/>
        <dbReference type="ChEBI" id="CHEBI:17051"/>
    </reaction>
    <physiologicalReaction direction="left-to-right" evidence="8">
        <dbReference type="Rhea" id="RHEA:76160"/>
    </physiologicalReaction>
</comment>
<evidence type="ECO:0000256" key="9">
    <source>
        <dbReference type="ARBA" id="ARBA00049940"/>
    </source>
</evidence>
<keyword evidence="4 10" id="KW-1133">Transmembrane helix</keyword>
<feature type="compositionally biased region" description="Low complexity" evidence="11">
    <location>
        <begin position="21"/>
        <end position="38"/>
    </location>
</feature>
<accession>A0A087AM74</accession>
<dbReference type="GO" id="GO:0062054">
    <property type="term" value="F:fluoride channel activity"/>
    <property type="evidence" value="ECO:0007669"/>
    <property type="project" value="UniProtKB-UniRule"/>
</dbReference>
<protein>
    <recommendedName>
        <fullName evidence="10">Fluoride-specific ion channel FluC</fullName>
    </recommendedName>
</protein>